<accession>A0ABT5WPQ4</accession>
<dbReference type="RefSeq" id="WP_275227000.1">
    <property type="nucleotide sequence ID" value="NZ_JARESE010000010.1"/>
</dbReference>
<organism evidence="2 3">
    <name type="scientific">Novosphingobium album</name>
    <name type="common">ex Liu et al. 2023</name>
    <dbReference type="NCBI Taxonomy" id="3031130"/>
    <lineage>
        <taxon>Bacteria</taxon>
        <taxon>Pseudomonadati</taxon>
        <taxon>Pseudomonadota</taxon>
        <taxon>Alphaproteobacteria</taxon>
        <taxon>Sphingomonadales</taxon>
        <taxon>Sphingomonadaceae</taxon>
        <taxon>Novosphingobium</taxon>
    </lineage>
</organism>
<feature type="region of interest" description="Disordered" evidence="1">
    <location>
        <begin position="54"/>
        <end position="73"/>
    </location>
</feature>
<dbReference type="EMBL" id="JARESE010000010">
    <property type="protein sequence ID" value="MDE8650923.1"/>
    <property type="molecule type" value="Genomic_DNA"/>
</dbReference>
<evidence type="ECO:0000313" key="3">
    <source>
        <dbReference type="Proteomes" id="UP001216253"/>
    </source>
</evidence>
<evidence type="ECO:0000313" key="2">
    <source>
        <dbReference type="EMBL" id="MDE8650923.1"/>
    </source>
</evidence>
<reference evidence="2 3" key="1">
    <citation type="submission" date="2023-03" db="EMBL/GenBank/DDBJ databases">
        <title>NovoSphingobium album sp. nov. isolated from polycyclic aromatic hydrocarbons- and heavy-metal polluted soil.</title>
        <authorList>
            <person name="Liu Z."/>
            <person name="Wang K."/>
        </authorList>
    </citation>
    <scope>NUCLEOTIDE SEQUENCE [LARGE SCALE GENOMIC DNA]</scope>
    <source>
        <strain evidence="2 3">H3SJ31-1</strain>
    </source>
</reference>
<evidence type="ECO:0000256" key="1">
    <source>
        <dbReference type="SAM" id="MobiDB-lite"/>
    </source>
</evidence>
<comment type="caution">
    <text evidence="2">The sequence shown here is derived from an EMBL/GenBank/DDBJ whole genome shotgun (WGS) entry which is preliminary data.</text>
</comment>
<protein>
    <submittedName>
        <fullName evidence="2">Uncharacterized protein</fullName>
    </submittedName>
</protein>
<name>A0ABT5WPQ4_9SPHN</name>
<keyword evidence="3" id="KW-1185">Reference proteome</keyword>
<proteinExistence type="predicted"/>
<feature type="region of interest" description="Disordered" evidence="1">
    <location>
        <begin position="85"/>
        <end position="118"/>
    </location>
</feature>
<gene>
    <name evidence="2" type="ORF">PYV00_04215</name>
</gene>
<sequence length="118" mass="12429">MTARGTPSVLFRLWLAVLLAAIGLQAAEPMRAPLERFRGSAFSAATSDVALASPRPAEAAKAQAPHMPASAIRPAPLRAVPLTAFVLPGQPRPRPEARGPPPRHRADRLPAPRGPPLS</sequence>
<dbReference type="Proteomes" id="UP001216253">
    <property type="component" value="Unassembled WGS sequence"/>
</dbReference>